<protein>
    <submittedName>
        <fullName evidence="2">Uncharacterized protein</fullName>
    </submittedName>
</protein>
<dbReference type="EMBL" id="KV019585">
    <property type="protein sequence ID" value="KZV16081.1"/>
    <property type="molecule type" value="Genomic_DNA"/>
</dbReference>
<feature type="transmembrane region" description="Helical" evidence="1">
    <location>
        <begin position="81"/>
        <end position="98"/>
    </location>
</feature>
<accession>A0A2Z7A490</accession>
<evidence type="ECO:0000313" key="2">
    <source>
        <dbReference type="EMBL" id="KZV16081.1"/>
    </source>
</evidence>
<dbReference type="Proteomes" id="UP000250235">
    <property type="component" value="Unassembled WGS sequence"/>
</dbReference>
<keyword evidence="1" id="KW-0812">Transmembrane</keyword>
<name>A0A2Z7A490_9LAMI</name>
<sequence>MGTQLLYVDILESVGFLGKKFCGHKVTKRERRKMQRTAIDVVALVPITILMLIPVTPVGHAAMLAAIRKYIPSLVSSIPRALIYSCSFFFPFDFYAFLRWTRSLLLIRMNGSTL</sequence>
<gene>
    <name evidence="2" type="ORF">F511_25913</name>
</gene>
<evidence type="ECO:0000256" key="1">
    <source>
        <dbReference type="SAM" id="Phobius"/>
    </source>
</evidence>
<feature type="transmembrane region" description="Helical" evidence="1">
    <location>
        <begin position="38"/>
        <end position="61"/>
    </location>
</feature>
<proteinExistence type="predicted"/>
<reference evidence="2 3" key="1">
    <citation type="journal article" date="2015" name="Proc. Natl. Acad. Sci. U.S.A.">
        <title>The resurrection genome of Boea hygrometrica: A blueprint for survival of dehydration.</title>
        <authorList>
            <person name="Xiao L."/>
            <person name="Yang G."/>
            <person name="Zhang L."/>
            <person name="Yang X."/>
            <person name="Zhao S."/>
            <person name="Ji Z."/>
            <person name="Zhou Q."/>
            <person name="Hu M."/>
            <person name="Wang Y."/>
            <person name="Chen M."/>
            <person name="Xu Y."/>
            <person name="Jin H."/>
            <person name="Xiao X."/>
            <person name="Hu G."/>
            <person name="Bao F."/>
            <person name="Hu Y."/>
            <person name="Wan P."/>
            <person name="Li L."/>
            <person name="Deng X."/>
            <person name="Kuang T."/>
            <person name="Xiang C."/>
            <person name="Zhu J.K."/>
            <person name="Oliver M.J."/>
            <person name="He Y."/>
        </authorList>
    </citation>
    <scope>NUCLEOTIDE SEQUENCE [LARGE SCALE GENOMIC DNA]</scope>
    <source>
        <strain evidence="3">cv. XS01</strain>
    </source>
</reference>
<dbReference type="AlphaFoldDB" id="A0A2Z7A490"/>
<keyword evidence="1" id="KW-0472">Membrane</keyword>
<organism evidence="2 3">
    <name type="scientific">Dorcoceras hygrometricum</name>
    <dbReference type="NCBI Taxonomy" id="472368"/>
    <lineage>
        <taxon>Eukaryota</taxon>
        <taxon>Viridiplantae</taxon>
        <taxon>Streptophyta</taxon>
        <taxon>Embryophyta</taxon>
        <taxon>Tracheophyta</taxon>
        <taxon>Spermatophyta</taxon>
        <taxon>Magnoliopsida</taxon>
        <taxon>eudicotyledons</taxon>
        <taxon>Gunneridae</taxon>
        <taxon>Pentapetalae</taxon>
        <taxon>asterids</taxon>
        <taxon>lamiids</taxon>
        <taxon>Lamiales</taxon>
        <taxon>Gesneriaceae</taxon>
        <taxon>Didymocarpoideae</taxon>
        <taxon>Trichosporeae</taxon>
        <taxon>Loxocarpinae</taxon>
        <taxon>Dorcoceras</taxon>
    </lineage>
</organism>
<keyword evidence="3" id="KW-1185">Reference proteome</keyword>
<evidence type="ECO:0000313" key="3">
    <source>
        <dbReference type="Proteomes" id="UP000250235"/>
    </source>
</evidence>
<keyword evidence="1" id="KW-1133">Transmembrane helix</keyword>
<dbReference type="OrthoDB" id="275278at2759"/>